<feature type="non-terminal residue" evidence="1">
    <location>
        <position position="192"/>
    </location>
</feature>
<organism evidence="1 2">
    <name type="scientific">Pristionchus fissidentatus</name>
    <dbReference type="NCBI Taxonomy" id="1538716"/>
    <lineage>
        <taxon>Eukaryota</taxon>
        <taxon>Metazoa</taxon>
        <taxon>Ecdysozoa</taxon>
        <taxon>Nematoda</taxon>
        <taxon>Chromadorea</taxon>
        <taxon>Rhabditida</taxon>
        <taxon>Rhabditina</taxon>
        <taxon>Diplogasteromorpha</taxon>
        <taxon>Diplogasteroidea</taxon>
        <taxon>Neodiplogasteridae</taxon>
        <taxon>Pristionchus</taxon>
    </lineage>
</organism>
<reference evidence="1" key="1">
    <citation type="submission" date="2023-10" db="EMBL/GenBank/DDBJ databases">
        <title>Genome assembly of Pristionchus species.</title>
        <authorList>
            <person name="Yoshida K."/>
            <person name="Sommer R.J."/>
        </authorList>
    </citation>
    <scope>NUCLEOTIDE SEQUENCE</scope>
    <source>
        <strain evidence="1">RS5133</strain>
    </source>
</reference>
<comment type="caution">
    <text evidence="1">The sequence shown here is derived from an EMBL/GenBank/DDBJ whole genome shotgun (WGS) entry which is preliminary data.</text>
</comment>
<evidence type="ECO:0000313" key="2">
    <source>
        <dbReference type="Proteomes" id="UP001432322"/>
    </source>
</evidence>
<accession>A0AAV5UWX2</accession>
<sequence length="192" mass="21975">FLCNLIGAIRRAPVISLNNVSMDEEELMSASCFLHLLLKLNPVSILVKRTKFEVCKMFNQEFIELFVHLNLQIGPILTVEIKEDEIEMCRFYPSQTIIAVLSRFQSIKLLSLTLPPEWIFDLLMMRSDKGCKGSFEFSISGTVDMHSFRSLENSEIYEVENGFVILRIHTIGRDIALTTRGQAAPYTFKATF</sequence>
<evidence type="ECO:0000313" key="1">
    <source>
        <dbReference type="EMBL" id="GMT11765.1"/>
    </source>
</evidence>
<feature type="non-terminal residue" evidence="1">
    <location>
        <position position="1"/>
    </location>
</feature>
<gene>
    <name evidence="1" type="ORF">PFISCL1PPCAC_3062</name>
</gene>
<dbReference type="Proteomes" id="UP001432322">
    <property type="component" value="Unassembled WGS sequence"/>
</dbReference>
<dbReference type="EMBL" id="BTSY01000001">
    <property type="protein sequence ID" value="GMT11765.1"/>
    <property type="molecule type" value="Genomic_DNA"/>
</dbReference>
<proteinExistence type="predicted"/>
<name>A0AAV5UWX2_9BILA</name>
<dbReference type="AlphaFoldDB" id="A0AAV5UWX2"/>
<protein>
    <submittedName>
        <fullName evidence="1">Uncharacterized protein</fullName>
    </submittedName>
</protein>
<keyword evidence="2" id="KW-1185">Reference proteome</keyword>